<evidence type="ECO:0000256" key="2">
    <source>
        <dbReference type="ARBA" id="ARBA00023295"/>
    </source>
</evidence>
<dbReference type="STRING" id="61647.LG71_06055"/>
<dbReference type="Gene3D" id="3.90.245.10">
    <property type="entry name" value="Ribonucleoside hydrolase-like"/>
    <property type="match status" value="1"/>
</dbReference>
<dbReference type="SUPFAM" id="SSF53590">
    <property type="entry name" value="Nucleoside hydrolase"/>
    <property type="match status" value="1"/>
</dbReference>
<dbReference type="PATRIC" id="fig|61647.15.peg.4835"/>
<organism evidence="4 5">
    <name type="scientific">Pluralibacter gergoviae</name>
    <name type="common">Enterobacter gergoviae</name>
    <dbReference type="NCBI Taxonomy" id="61647"/>
    <lineage>
        <taxon>Bacteria</taxon>
        <taxon>Pseudomonadati</taxon>
        <taxon>Pseudomonadota</taxon>
        <taxon>Gammaproteobacteria</taxon>
        <taxon>Enterobacterales</taxon>
        <taxon>Enterobacteriaceae</taxon>
        <taxon>Pluralibacter</taxon>
    </lineage>
</organism>
<dbReference type="eggNOG" id="COG1957">
    <property type="taxonomic scope" value="Bacteria"/>
</dbReference>
<dbReference type="InterPro" id="IPR001910">
    <property type="entry name" value="Inosine/uridine_hydrolase_dom"/>
</dbReference>
<dbReference type="AlphaFoldDB" id="A0A089PKX3"/>
<evidence type="ECO:0000259" key="3">
    <source>
        <dbReference type="Pfam" id="PF01156"/>
    </source>
</evidence>
<reference evidence="4 5" key="1">
    <citation type="submission" date="2015-05" db="EMBL/GenBank/DDBJ databases">
        <title>Genome sequences of Pluralibacter gergoviae.</title>
        <authorList>
            <person name="Greninger A.L."/>
            <person name="Miller S."/>
        </authorList>
    </citation>
    <scope>NUCLEOTIDE SEQUENCE [LARGE SCALE GENOMIC DNA]</scope>
    <source>
        <strain evidence="4 5">JS81F13</strain>
    </source>
</reference>
<dbReference type="RefSeq" id="WP_043081762.1">
    <property type="nucleotide sequence ID" value="NZ_CP009450.1"/>
</dbReference>
<proteinExistence type="predicted"/>
<dbReference type="Pfam" id="PF01156">
    <property type="entry name" value="IU_nuc_hydro"/>
    <property type="match status" value="1"/>
</dbReference>
<comment type="caution">
    <text evidence="4">The sequence shown here is derived from an EMBL/GenBank/DDBJ whole genome shotgun (WGS) entry which is preliminary data.</text>
</comment>
<dbReference type="GO" id="GO:0006152">
    <property type="term" value="P:purine nucleoside catabolic process"/>
    <property type="evidence" value="ECO:0007669"/>
    <property type="project" value="TreeGrafter"/>
</dbReference>
<dbReference type="Proteomes" id="UP000036196">
    <property type="component" value="Unassembled WGS sequence"/>
</dbReference>
<dbReference type="InterPro" id="IPR036452">
    <property type="entry name" value="Ribo_hydro-like"/>
</dbReference>
<evidence type="ECO:0000313" key="5">
    <source>
        <dbReference type="Proteomes" id="UP000036196"/>
    </source>
</evidence>
<dbReference type="EMBL" id="LDZF01000006">
    <property type="protein sequence ID" value="KMK14761.1"/>
    <property type="molecule type" value="Genomic_DNA"/>
</dbReference>
<dbReference type="GO" id="GO:0008477">
    <property type="term" value="F:purine nucleosidase activity"/>
    <property type="evidence" value="ECO:0007669"/>
    <property type="project" value="TreeGrafter"/>
</dbReference>
<feature type="domain" description="Inosine/uridine-preferring nucleoside hydrolase" evidence="3">
    <location>
        <begin position="4"/>
        <end position="290"/>
    </location>
</feature>
<keyword evidence="2" id="KW-0326">Glycosidase</keyword>
<dbReference type="PANTHER" id="PTHR12304">
    <property type="entry name" value="INOSINE-URIDINE PREFERRING NUCLEOSIDE HYDROLASE"/>
    <property type="match status" value="1"/>
</dbReference>
<name>A0A089PKX3_PLUGE</name>
<keyword evidence="5" id="KW-1185">Reference proteome</keyword>
<sequence length="303" mass="33494">MVNLLIDTDIGDDIDDAFALLYAIRSPEINLRAITTVLDNTNARAQIALKLLSENGINDIPVYAGAVKPLVMPVDAMRPVPPQYLPETMSAIPISSTPAVEAIAGLLEDIADLEILAIGPLTNIALLIEQYPAAASKIKRIHIMGGSYYHSMNEWNIERDPEAASVVFNAGIPLRLVGLDVTTRCRLSTEQVQEIRSAGGSVATLAHMMDIWISQQERDGVSMPILHDPLAVHSIINDADVQFQKEEVKIELKGEFTRGTTFIEPYRLWGGKVPDTRFDVAYNVDAPRFIQHFFRTCFAELIK</sequence>
<gene>
    <name evidence="4" type="ORF">ABW06_07980</name>
</gene>
<evidence type="ECO:0000256" key="1">
    <source>
        <dbReference type="ARBA" id="ARBA00022801"/>
    </source>
</evidence>
<evidence type="ECO:0000313" key="4">
    <source>
        <dbReference type="EMBL" id="KMK14761.1"/>
    </source>
</evidence>
<accession>A0A089PKX3</accession>
<keyword evidence="1" id="KW-0378">Hydrolase</keyword>
<dbReference type="InterPro" id="IPR023186">
    <property type="entry name" value="IUNH"/>
</dbReference>
<dbReference type="PANTHER" id="PTHR12304:SF4">
    <property type="entry name" value="URIDINE NUCLEOSIDASE"/>
    <property type="match status" value="1"/>
</dbReference>
<dbReference type="GO" id="GO:0005829">
    <property type="term" value="C:cytosol"/>
    <property type="evidence" value="ECO:0007669"/>
    <property type="project" value="TreeGrafter"/>
</dbReference>
<protein>
    <recommendedName>
        <fullName evidence="3">Inosine/uridine-preferring nucleoside hydrolase domain-containing protein</fullName>
    </recommendedName>
</protein>